<evidence type="ECO:0000256" key="6">
    <source>
        <dbReference type="PROSITE-ProRule" id="PRU01024"/>
    </source>
</evidence>
<dbReference type="Proteomes" id="UP000410492">
    <property type="component" value="Unassembled WGS sequence"/>
</dbReference>
<dbReference type="AlphaFoldDB" id="A0A653BDI0"/>
<organism evidence="7 8">
    <name type="scientific">Callosobruchus maculatus</name>
    <name type="common">Southern cowpea weevil</name>
    <name type="synonym">Pulse bruchid</name>
    <dbReference type="NCBI Taxonomy" id="64391"/>
    <lineage>
        <taxon>Eukaryota</taxon>
        <taxon>Metazoa</taxon>
        <taxon>Ecdysozoa</taxon>
        <taxon>Arthropoda</taxon>
        <taxon>Hexapoda</taxon>
        <taxon>Insecta</taxon>
        <taxon>Pterygota</taxon>
        <taxon>Neoptera</taxon>
        <taxon>Endopterygota</taxon>
        <taxon>Coleoptera</taxon>
        <taxon>Polyphaga</taxon>
        <taxon>Cucujiformia</taxon>
        <taxon>Chrysomeloidea</taxon>
        <taxon>Chrysomelidae</taxon>
        <taxon>Bruchinae</taxon>
        <taxon>Bruchini</taxon>
        <taxon>Callosobruchus</taxon>
    </lineage>
</organism>
<keyword evidence="8" id="KW-1185">Reference proteome</keyword>
<evidence type="ECO:0000256" key="1">
    <source>
        <dbReference type="ARBA" id="ARBA00022603"/>
    </source>
</evidence>
<accession>A0A653BDI0</accession>
<dbReference type="PANTHER" id="PTHR45904">
    <property type="entry name" value="TRNA (URACIL-5-)-METHYLTRANSFERASE"/>
    <property type="match status" value="1"/>
</dbReference>
<dbReference type="InterPro" id="IPR045850">
    <property type="entry name" value="TRM2_met"/>
</dbReference>
<proteinExistence type="inferred from homology"/>
<gene>
    <name evidence="7" type="ORF">CALMAC_LOCUS105</name>
</gene>
<feature type="non-terminal residue" evidence="7">
    <location>
        <position position="254"/>
    </location>
</feature>
<comment type="caution">
    <text evidence="6">Lacks conserved residue(s) required for the propagation of feature annotation.</text>
</comment>
<dbReference type="EMBL" id="CAACVG010000135">
    <property type="protein sequence ID" value="VEN33618.1"/>
    <property type="molecule type" value="Genomic_DNA"/>
</dbReference>
<keyword evidence="2 6" id="KW-0808">Transferase</keyword>
<dbReference type="Gene3D" id="3.40.50.150">
    <property type="entry name" value="Vaccinia Virus protein VP39"/>
    <property type="match status" value="1"/>
</dbReference>
<dbReference type="EC" id="2.1.1.35" evidence="4"/>
<evidence type="ECO:0000256" key="3">
    <source>
        <dbReference type="ARBA" id="ARBA00022691"/>
    </source>
</evidence>
<sequence>MKQARAKIMLQELAETISTHNPPLAEWVQQQMSIHDGMPCELLDIRYPSTLTGYRNNCNFNLGLDPDTKQPAVGCKMHRYIENFKAIAQPDGLMHIPDKIKGAVKAFQDMLRTKLNRQDIRYAKDLIVRSTKDTLLIIINQNPYKLPRHDRERFENVCKEYFSSGPGKSSGVTSVFSQIDKKRLKSFHLFGERVLYEYPLDLKIKLYPNGPYATHSEAAEIFYKTAIELIGPVENSTVIDLCCGVGPLGLCFAK</sequence>
<evidence type="ECO:0000313" key="7">
    <source>
        <dbReference type="EMBL" id="VEN33618.1"/>
    </source>
</evidence>
<protein>
    <recommendedName>
        <fullName evidence="4">tRNA (uracil(54)-C(5))-methyltransferase</fullName>
        <ecNumber evidence="4">2.1.1.35</ecNumber>
    </recommendedName>
</protein>
<evidence type="ECO:0000256" key="2">
    <source>
        <dbReference type="ARBA" id="ARBA00022679"/>
    </source>
</evidence>
<dbReference type="GO" id="GO:0006396">
    <property type="term" value="P:RNA processing"/>
    <property type="evidence" value="ECO:0007669"/>
    <property type="project" value="InterPro"/>
</dbReference>
<comment type="catalytic activity">
    <reaction evidence="5">
        <text>uridine(54) in tRNA + S-adenosyl-L-methionine = 5-methyluridine(54) in tRNA + S-adenosyl-L-homocysteine + H(+)</text>
        <dbReference type="Rhea" id="RHEA:42712"/>
        <dbReference type="Rhea" id="RHEA-COMP:10167"/>
        <dbReference type="Rhea" id="RHEA-COMP:10193"/>
        <dbReference type="ChEBI" id="CHEBI:15378"/>
        <dbReference type="ChEBI" id="CHEBI:57856"/>
        <dbReference type="ChEBI" id="CHEBI:59789"/>
        <dbReference type="ChEBI" id="CHEBI:65315"/>
        <dbReference type="ChEBI" id="CHEBI:74447"/>
        <dbReference type="EC" id="2.1.1.35"/>
    </reaction>
    <physiologicalReaction direction="left-to-right" evidence="5">
        <dbReference type="Rhea" id="RHEA:42713"/>
    </physiologicalReaction>
</comment>
<dbReference type="SUPFAM" id="SSF53335">
    <property type="entry name" value="S-adenosyl-L-methionine-dependent methyltransferases"/>
    <property type="match status" value="1"/>
</dbReference>
<evidence type="ECO:0000256" key="4">
    <source>
        <dbReference type="ARBA" id="ARBA00033763"/>
    </source>
</evidence>
<evidence type="ECO:0000256" key="5">
    <source>
        <dbReference type="ARBA" id="ARBA00047278"/>
    </source>
</evidence>
<keyword evidence="1 6" id="KW-0489">Methyltransferase</keyword>
<reference evidence="7 8" key="1">
    <citation type="submission" date="2019-01" db="EMBL/GenBank/DDBJ databases">
        <authorList>
            <person name="Sayadi A."/>
        </authorList>
    </citation>
    <scope>NUCLEOTIDE SEQUENCE [LARGE SCALE GENOMIC DNA]</scope>
</reference>
<dbReference type="Gene3D" id="2.40.50.1070">
    <property type="match status" value="1"/>
</dbReference>
<dbReference type="PROSITE" id="PS51687">
    <property type="entry name" value="SAM_MT_RNA_M5U"/>
    <property type="match status" value="1"/>
</dbReference>
<comment type="similarity">
    <text evidence="6">Belongs to the class I-like SAM-binding methyltransferase superfamily. RNA M5U methyltransferase family.</text>
</comment>
<keyword evidence="3 6" id="KW-0949">S-adenosyl-L-methionine</keyword>
<dbReference type="GO" id="GO:0003723">
    <property type="term" value="F:RNA binding"/>
    <property type="evidence" value="ECO:0007669"/>
    <property type="project" value="TreeGrafter"/>
</dbReference>
<dbReference type="InterPro" id="IPR010280">
    <property type="entry name" value="U5_MeTrfase_fam"/>
</dbReference>
<dbReference type="InterPro" id="IPR029063">
    <property type="entry name" value="SAM-dependent_MTases_sf"/>
</dbReference>
<evidence type="ECO:0000313" key="8">
    <source>
        <dbReference type="Proteomes" id="UP000410492"/>
    </source>
</evidence>
<dbReference type="PANTHER" id="PTHR45904:SF2">
    <property type="entry name" value="TRNA (URACIL-5-)-METHYLTRANSFERASE HOMOLOG A"/>
    <property type="match status" value="1"/>
</dbReference>
<dbReference type="OrthoDB" id="10250660at2759"/>
<dbReference type="GO" id="GO:0030697">
    <property type="term" value="F:tRNA (uracil(54)-C5)-methyltransferase activity, S-adenosyl methionine-dependent"/>
    <property type="evidence" value="ECO:0007669"/>
    <property type="project" value="UniProtKB-EC"/>
</dbReference>
<name>A0A653BDI0_CALMS</name>
<dbReference type="GO" id="GO:0032259">
    <property type="term" value="P:methylation"/>
    <property type="evidence" value="ECO:0007669"/>
    <property type="project" value="UniProtKB-KW"/>
</dbReference>